<evidence type="ECO:0000256" key="4">
    <source>
        <dbReference type="ARBA" id="ARBA00022692"/>
    </source>
</evidence>
<keyword evidence="7" id="KW-0472">Membrane</keyword>
<evidence type="ECO:0000256" key="7">
    <source>
        <dbReference type="ARBA" id="ARBA00023136"/>
    </source>
</evidence>
<sequence>MLFLYLSIFFYIFNLSYGSHFLTNSITSDPMITCSTNSIMFTANTTHPFYGKVFVKGYSTDSNCYISGKSSTSLKISLNFESCGLRRSREVNGLSVTTTIIISFHPMFITKVDRAFKVNCFYTEPVKKVAQKLNVSDVPVETIHINAPLPTCKYEILEGSSEGKPIRFVRIGDVVYHKWSCNFDEMGNELPKYCMIVHSCLVNDGQGGDDITVIDEKGCEVDGYILKKINYISDMEAGQVSSVFKFADKNSLVFNCQISLTIRDKINGCEVIQPTCVTSTAISFKGENQIDKTTKNNIIGNHPIVEDNNNNDLLINHVGIPPRSSNHSSNDDNVIEVPPSIFVGEEESEDGEEYIISDAKTFSNNLTTQQKNLLYKRHVRKVRKIADFDLPEQTLIVLGIEDTLSPISPTSSKFFFGLK</sequence>
<dbReference type="GO" id="GO:0005886">
    <property type="term" value="C:plasma membrane"/>
    <property type="evidence" value="ECO:0007669"/>
    <property type="project" value="UniProtKB-SubCell"/>
</dbReference>
<protein>
    <submittedName>
        <fullName evidence="11">ZP domain-containing protein</fullName>
    </submittedName>
</protein>
<dbReference type="Pfam" id="PF25057">
    <property type="entry name" value="CUT_N"/>
    <property type="match status" value="1"/>
</dbReference>
<keyword evidence="3" id="KW-1003">Cell membrane</keyword>
<name>A0A0N5BZU6_STREA</name>
<evidence type="ECO:0000256" key="5">
    <source>
        <dbReference type="ARBA" id="ARBA00022729"/>
    </source>
</evidence>
<keyword evidence="5 8" id="KW-0732">Signal</keyword>
<evidence type="ECO:0000256" key="8">
    <source>
        <dbReference type="SAM" id="SignalP"/>
    </source>
</evidence>
<dbReference type="Pfam" id="PF25301">
    <property type="entry name" value="CUT_C"/>
    <property type="match status" value="1"/>
</dbReference>
<dbReference type="InterPro" id="IPR056953">
    <property type="entry name" value="CUT_N"/>
</dbReference>
<evidence type="ECO:0000313" key="11">
    <source>
        <dbReference type="WBParaSite" id="SPAL_0001128500.1"/>
    </source>
</evidence>
<dbReference type="STRING" id="174720.A0A0N5BZU6"/>
<comment type="subcellular location">
    <subcellularLocation>
        <location evidence="1">Cell membrane</location>
        <topology evidence="1">Single-pass type I membrane protein</topology>
    </subcellularLocation>
</comment>
<evidence type="ECO:0000256" key="6">
    <source>
        <dbReference type="ARBA" id="ARBA00022989"/>
    </source>
</evidence>
<dbReference type="GO" id="GO:0042302">
    <property type="term" value="F:structural constituent of cuticle"/>
    <property type="evidence" value="ECO:0007669"/>
    <property type="project" value="UniProtKB-KW"/>
</dbReference>
<keyword evidence="10" id="KW-1185">Reference proteome</keyword>
<proteinExistence type="predicted"/>
<dbReference type="SMART" id="SM00241">
    <property type="entry name" value="ZP"/>
    <property type="match status" value="1"/>
</dbReference>
<evidence type="ECO:0000313" key="10">
    <source>
        <dbReference type="Proteomes" id="UP000046392"/>
    </source>
</evidence>
<dbReference type="PANTHER" id="PTHR22907:SF57">
    <property type="entry name" value="CUTICLIN-4"/>
    <property type="match status" value="1"/>
</dbReference>
<organism evidence="10 11">
    <name type="scientific">Strongyloides papillosus</name>
    <name type="common">Intestinal threadworm</name>
    <dbReference type="NCBI Taxonomy" id="174720"/>
    <lineage>
        <taxon>Eukaryota</taxon>
        <taxon>Metazoa</taxon>
        <taxon>Ecdysozoa</taxon>
        <taxon>Nematoda</taxon>
        <taxon>Chromadorea</taxon>
        <taxon>Rhabditida</taxon>
        <taxon>Tylenchina</taxon>
        <taxon>Panagrolaimomorpha</taxon>
        <taxon>Strongyloidoidea</taxon>
        <taxon>Strongyloididae</taxon>
        <taxon>Strongyloides</taxon>
    </lineage>
</organism>
<accession>A0A0N5BZU6</accession>
<dbReference type="PROSITE" id="PS51034">
    <property type="entry name" value="ZP_2"/>
    <property type="match status" value="1"/>
</dbReference>
<dbReference type="WBParaSite" id="SPAL_0001128500.1">
    <property type="protein sequence ID" value="SPAL_0001128500.1"/>
    <property type="gene ID" value="SPAL_0001128500"/>
</dbReference>
<evidence type="ECO:0000256" key="2">
    <source>
        <dbReference type="ARBA" id="ARBA00022460"/>
    </source>
</evidence>
<evidence type="ECO:0000256" key="3">
    <source>
        <dbReference type="ARBA" id="ARBA00022475"/>
    </source>
</evidence>
<dbReference type="AlphaFoldDB" id="A0A0N5BZU6"/>
<dbReference type="Proteomes" id="UP000046392">
    <property type="component" value="Unplaced"/>
</dbReference>
<keyword evidence="6" id="KW-1133">Transmembrane helix</keyword>
<evidence type="ECO:0000259" key="9">
    <source>
        <dbReference type="PROSITE" id="PS51034"/>
    </source>
</evidence>
<feature type="signal peptide" evidence="8">
    <location>
        <begin position="1"/>
        <end position="18"/>
    </location>
</feature>
<dbReference type="InterPro" id="IPR001507">
    <property type="entry name" value="ZP_dom"/>
</dbReference>
<dbReference type="InterPro" id="IPR051962">
    <property type="entry name" value="Cuticlin"/>
</dbReference>
<feature type="chain" id="PRO_5005895105" evidence="8">
    <location>
        <begin position="19"/>
        <end position="419"/>
    </location>
</feature>
<dbReference type="PANTHER" id="PTHR22907">
    <property type="entry name" value="GH04558P"/>
    <property type="match status" value="1"/>
</dbReference>
<keyword evidence="4" id="KW-0812">Transmembrane</keyword>
<dbReference type="InterPro" id="IPR057475">
    <property type="entry name" value="CUT_C"/>
</dbReference>
<keyword evidence="2" id="KW-0193">Cuticle</keyword>
<reference evidence="11" key="1">
    <citation type="submission" date="2017-02" db="UniProtKB">
        <authorList>
            <consortium name="WormBaseParasite"/>
        </authorList>
    </citation>
    <scope>IDENTIFICATION</scope>
</reference>
<feature type="domain" description="ZP" evidence="9">
    <location>
        <begin position="33"/>
        <end position="276"/>
    </location>
</feature>
<evidence type="ECO:0000256" key="1">
    <source>
        <dbReference type="ARBA" id="ARBA00004251"/>
    </source>
</evidence>